<keyword evidence="1" id="KW-0732">Signal</keyword>
<name>A0A517T5J6_9PLAN</name>
<organism evidence="3 4">
    <name type="scientific">Calycomorphotria hydatis</name>
    <dbReference type="NCBI Taxonomy" id="2528027"/>
    <lineage>
        <taxon>Bacteria</taxon>
        <taxon>Pseudomonadati</taxon>
        <taxon>Planctomycetota</taxon>
        <taxon>Planctomycetia</taxon>
        <taxon>Planctomycetales</taxon>
        <taxon>Planctomycetaceae</taxon>
        <taxon>Calycomorphotria</taxon>
    </lineage>
</organism>
<dbReference type="OrthoDB" id="291345at2"/>
<dbReference type="AlphaFoldDB" id="A0A517T5J6"/>
<dbReference type="InterPro" id="IPR007055">
    <property type="entry name" value="BON_dom"/>
</dbReference>
<dbReference type="Proteomes" id="UP000319976">
    <property type="component" value="Chromosome"/>
</dbReference>
<dbReference type="Pfam" id="PF04972">
    <property type="entry name" value="BON"/>
    <property type="match status" value="1"/>
</dbReference>
<sequence precursor="true">MKQFSIIAALIVLVAGGVAQAQSSSLFGTSGPIGQRNAELSGTSSTAAGAGSLVGQSQLTSPEVGTVTEFTGGYVGRSDNVGRFVGNQLAGTQQSGAAGAGGGRNFSQAGRGATGFGGQQGINNTQSATTFPVRPQQRIAFDFPARLSADVAASARYTVGKFAEKLGNADAINLSVNNDGTVVLQGQVPTERDRQLAEMLLRFEPGVSQVSNQLTVSN</sequence>
<evidence type="ECO:0000313" key="4">
    <source>
        <dbReference type="Proteomes" id="UP000319976"/>
    </source>
</evidence>
<feature type="signal peptide" evidence="1">
    <location>
        <begin position="1"/>
        <end position="21"/>
    </location>
</feature>
<feature type="chain" id="PRO_5022206754" evidence="1">
    <location>
        <begin position="22"/>
        <end position="218"/>
    </location>
</feature>
<reference evidence="3 4" key="1">
    <citation type="submission" date="2019-02" db="EMBL/GenBank/DDBJ databases">
        <title>Deep-cultivation of Planctomycetes and their phenomic and genomic characterization uncovers novel biology.</title>
        <authorList>
            <person name="Wiegand S."/>
            <person name="Jogler M."/>
            <person name="Boedeker C."/>
            <person name="Pinto D."/>
            <person name="Vollmers J."/>
            <person name="Rivas-Marin E."/>
            <person name="Kohn T."/>
            <person name="Peeters S.H."/>
            <person name="Heuer A."/>
            <person name="Rast P."/>
            <person name="Oberbeckmann S."/>
            <person name="Bunk B."/>
            <person name="Jeske O."/>
            <person name="Meyerdierks A."/>
            <person name="Storesund J.E."/>
            <person name="Kallscheuer N."/>
            <person name="Luecker S."/>
            <person name="Lage O.M."/>
            <person name="Pohl T."/>
            <person name="Merkel B.J."/>
            <person name="Hornburger P."/>
            <person name="Mueller R.-W."/>
            <person name="Bruemmer F."/>
            <person name="Labrenz M."/>
            <person name="Spormann A.M."/>
            <person name="Op den Camp H."/>
            <person name="Overmann J."/>
            <person name="Amann R."/>
            <person name="Jetten M.S.M."/>
            <person name="Mascher T."/>
            <person name="Medema M.H."/>
            <person name="Devos D.P."/>
            <person name="Kaster A.-K."/>
            <person name="Ovreas L."/>
            <person name="Rohde M."/>
            <person name="Galperin M.Y."/>
            <person name="Jogler C."/>
        </authorList>
    </citation>
    <scope>NUCLEOTIDE SEQUENCE [LARGE SCALE GENOMIC DNA]</scope>
    <source>
        <strain evidence="3 4">V22</strain>
    </source>
</reference>
<evidence type="ECO:0000259" key="2">
    <source>
        <dbReference type="PROSITE" id="PS50914"/>
    </source>
</evidence>
<dbReference type="KEGG" id="chya:V22_08450"/>
<evidence type="ECO:0000313" key="3">
    <source>
        <dbReference type="EMBL" id="QDT63621.1"/>
    </source>
</evidence>
<gene>
    <name evidence="3" type="ORF">V22_08450</name>
</gene>
<keyword evidence="4" id="KW-1185">Reference proteome</keyword>
<protein>
    <submittedName>
        <fullName evidence="3">BON domain protein</fullName>
    </submittedName>
</protein>
<evidence type="ECO:0000256" key="1">
    <source>
        <dbReference type="SAM" id="SignalP"/>
    </source>
</evidence>
<proteinExistence type="predicted"/>
<feature type="domain" description="BON" evidence="2">
    <location>
        <begin position="149"/>
        <end position="218"/>
    </location>
</feature>
<accession>A0A517T5J6</accession>
<dbReference type="PROSITE" id="PS50914">
    <property type="entry name" value="BON"/>
    <property type="match status" value="1"/>
</dbReference>
<dbReference type="RefSeq" id="WP_145260081.1">
    <property type="nucleotide sequence ID" value="NZ_CP036316.1"/>
</dbReference>
<dbReference type="EMBL" id="CP036316">
    <property type="protein sequence ID" value="QDT63621.1"/>
    <property type="molecule type" value="Genomic_DNA"/>
</dbReference>
<dbReference type="Gene3D" id="3.30.1340.30">
    <property type="match status" value="1"/>
</dbReference>